<feature type="region of interest" description="Disordered" evidence="1">
    <location>
        <begin position="35"/>
        <end position="76"/>
    </location>
</feature>
<dbReference type="EMBL" id="OZ035826">
    <property type="protein sequence ID" value="CAL1603654.1"/>
    <property type="molecule type" value="Genomic_DNA"/>
</dbReference>
<sequence length="111" mass="12256">MTNRADVIAHGLSFPLEEAGEMEEYTRVPVAEERWGDCVEDEQTPPPPISTAETGGKTRPNPARSNRRSQKPTLDLSKVTKTRCYCSDVKELKTSRTVSRSSNTKKVGCAS</sequence>
<evidence type="ECO:0000313" key="3">
    <source>
        <dbReference type="Proteomes" id="UP001497482"/>
    </source>
</evidence>
<protein>
    <submittedName>
        <fullName evidence="2">Uncharacterized protein</fullName>
    </submittedName>
</protein>
<evidence type="ECO:0000256" key="1">
    <source>
        <dbReference type="SAM" id="MobiDB-lite"/>
    </source>
</evidence>
<organism evidence="2 3">
    <name type="scientific">Knipowitschia caucasica</name>
    <name type="common">Caucasian dwarf goby</name>
    <name type="synonym">Pomatoschistus caucasicus</name>
    <dbReference type="NCBI Taxonomy" id="637954"/>
    <lineage>
        <taxon>Eukaryota</taxon>
        <taxon>Metazoa</taxon>
        <taxon>Chordata</taxon>
        <taxon>Craniata</taxon>
        <taxon>Vertebrata</taxon>
        <taxon>Euteleostomi</taxon>
        <taxon>Actinopterygii</taxon>
        <taxon>Neopterygii</taxon>
        <taxon>Teleostei</taxon>
        <taxon>Neoteleostei</taxon>
        <taxon>Acanthomorphata</taxon>
        <taxon>Gobiaria</taxon>
        <taxon>Gobiiformes</taxon>
        <taxon>Gobioidei</taxon>
        <taxon>Gobiidae</taxon>
        <taxon>Gobiinae</taxon>
        <taxon>Knipowitschia</taxon>
    </lineage>
</organism>
<name>A0AAV2LU28_KNICA</name>
<gene>
    <name evidence="2" type="ORF">KC01_LOCUS31307</name>
</gene>
<evidence type="ECO:0000313" key="2">
    <source>
        <dbReference type="EMBL" id="CAL1603654.1"/>
    </source>
</evidence>
<dbReference type="AlphaFoldDB" id="A0AAV2LU28"/>
<reference evidence="2 3" key="1">
    <citation type="submission" date="2024-04" db="EMBL/GenBank/DDBJ databases">
        <authorList>
            <person name="Waldvogel A.-M."/>
            <person name="Schoenle A."/>
        </authorList>
    </citation>
    <scope>NUCLEOTIDE SEQUENCE [LARGE SCALE GENOMIC DNA]</scope>
</reference>
<keyword evidence="3" id="KW-1185">Reference proteome</keyword>
<proteinExistence type="predicted"/>
<dbReference type="Proteomes" id="UP001497482">
    <property type="component" value="Chromosome 4"/>
</dbReference>
<accession>A0AAV2LU28</accession>